<dbReference type="EMBL" id="BJCE01000154">
    <property type="protein sequence ID" value="GCL38585.1"/>
    <property type="molecule type" value="Genomic_DNA"/>
</dbReference>
<dbReference type="GO" id="GO:0004672">
    <property type="term" value="F:protein kinase activity"/>
    <property type="evidence" value="ECO:0007669"/>
    <property type="project" value="InterPro"/>
</dbReference>
<evidence type="ECO:0000259" key="1">
    <source>
        <dbReference type="PROSITE" id="PS50011"/>
    </source>
</evidence>
<evidence type="ECO:0000313" key="3">
    <source>
        <dbReference type="Proteomes" id="UP000300142"/>
    </source>
</evidence>
<sequence length="479" mass="53709">METAILADGSTIEYLPDMIGEGVMKQVYFTADKSSVICFYKDENAGTDVNRMQRLEKILGAFNPTTDKTGEYFKQLFCWPTAIVVKPKLGIVTPTYPGNYFFETGFLTGKEKESTWFVRPKPRSMLPPEEQGNWINYLKICILLARSVRRLHQAGLAHSDLSNKNVLIDPISGQSIVIDIDSLVVPGLFPPDVLGTRGYIAPEVLTTIHLPLKDPKRQHPSATTDQHALAVLIYQYLLGRHPLEGPKTYPAASAEEQERLEMGSKALFIEKPSDTSNKPSDLKIPFTALGSHLSNLFQRAFINGLHSVNERPTARDWESALCKTWDLLYPCHNSYCPSNWLILHDTSNVKCPFCGSKPQGTIPILRLRSERRSGQWTLDTQLVIYHNIYLFKWHTFGNVFPGETADRTPQAYCVFHEGKWLLINLNLTSLTSPGGNLVAPSPQPGQPGQAIELKDGISFRLSQEPNGRMAEVQMLKLSH</sequence>
<dbReference type="Pfam" id="PF00069">
    <property type="entry name" value="Pkinase"/>
    <property type="match status" value="1"/>
</dbReference>
<proteinExistence type="predicted"/>
<organism evidence="2 3">
    <name type="scientific">Sphaerospermopsis reniformis</name>
    <dbReference type="NCBI Taxonomy" id="531300"/>
    <lineage>
        <taxon>Bacteria</taxon>
        <taxon>Bacillati</taxon>
        <taxon>Cyanobacteriota</taxon>
        <taxon>Cyanophyceae</taxon>
        <taxon>Nostocales</taxon>
        <taxon>Aphanizomenonaceae</taxon>
        <taxon>Sphaerospermopsis</taxon>
    </lineage>
</organism>
<dbReference type="AlphaFoldDB" id="A0A480A0W5"/>
<dbReference type="RefSeq" id="WP_137668423.1">
    <property type="nucleotide sequence ID" value="NZ_BJCE01000154.1"/>
</dbReference>
<dbReference type="Gene3D" id="1.10.510.10">
    <property type="entry name" value="Transferase(Phosphotransferase) domain 1"/>
    <property type="match status" value="1"/>
</dbReference>
<dbReference type="Proteomes" id="UP000300142">
    <property type="component" value="Unassembled WGS sequence"/>
</dbReference>
<gene>
    <name evidence="2" type="ORF">SR1949_37020</name>
</gene>
<dbReference type="InterPro" id="IPR000719">
    <property type="entry name" value="Prot_kinase_dom"/>
</dbReference>
<dbReference type="InterPro" id="IPR011009">
    <property type="entry name" value="Kinase-like_dom_sf"/>
</dbReference>
<name>A0A480A0W5_9CYAN</name>
<reference evidence="3" key="1">
    <citation type="submission" date="2019-02" db="EMBL/GenBank/DDBJ databases">
        <title>Draft genome sequence of Sphaerospermopsis reniformis NIES-1949.</title>
        <authorList>
            <person name="Yamaguchi H."/>
            <person name="Suzuki S."/>
            <person name="Kawachi M."/>
        </authorList>
    </citation>
    <scope>NUCLEOTIDE SEQUENCE [LARGE SCALE GENOMIC DNA]</scope>
    <source>
        <strain evidence="3">NIES-1949</strain>
    </source>
</reference>
<dbReference type="PROSITE" id="PS50011">
    <property type="entry name" value="PROTEIN_KINASE_DOM"/>
    <property type="match status" value="1"/>
</dbReference>
<evidence type="ECO:0000313" key="2">
    <source>
        <dbReference type="EMBL" id="GCL38585.1"/>
    </source>
</evidence>
<protein>
    <recommendedName>
        <fullName evidence="1">Protein kinase domain-containing protein</fullName>
    </recommendedName>
</protein>
<keyword evidence="3" id="KW-1185">Reference proteome</keyword>
<feature type="domain" description="Protein kinase" evidence="1">
    <location>
        <begin position="13"/>
        <end position="479"/>
    </location>
</feature>
<accession>A0A480A0W5</accession>
<dbReference type="GO" id="GO:0005524">
    <property type="term" value="F:ATP binding"/>
    <property type="evidence" value="ECO:0007669"/>
    <property type="project" value="InterPro"/>
</dbReference>
<comment type="caution">
    <text evidence="2">The sequence shown here is derived from an EMBL/GenBank/DDBJ whole genome shotgun (WGS) entry which is preliminary data.</text>
</comment>
<dbReference type="SUPFAM" id="SSF56112">
    <property type="entry name" value="Protein kinase-like (PK-like)"/>
    <property type="match status" value="1"/>
</dbReference>